<evidence type="ECO:0000256" key="5">
    <source>
        <dbReference type="ARBA" id="ARBA00023242"/>
    </source>
</evidence>
<dbReference type="GO" id="GO:0045944">
    <property type="term" value="P:positive regulation of transcription by RNA polymerase II"/>
    <property type="evidence" value="ECO:0007669"/>
    <property type="project" value="TreeGrafter"/>
</dbReference>
<sequence length="463" mass="54562">MYQTLLRKQKEREGKKMNKEKINEDKKKDEIEAESKNMEDEYARKTEYPAYGKEEFVDKRNYANYGYETNYNNVYTGYSPKIPVYKKFGQETYEDPYFQYNHNKFQGYDDYYTLRMNMRMHKDSKRKPKMRVCSNCVTTTTPSWRRSTDGKKLLCNACGLYQKLHGRPRPYSTTPEGKTKALKSGFDKIKCGNCGTTETSFWRRGINGHPLCNSCGLYFRDNTYKEKEKEMSHDANFASYADAYKDGGFKEKEMLRDPAFAPYTDMYKDDAYRNREMARDGAYVTYPNTYKEGGYKDKEMMHGEAFTAYTDAYKDGGYKEKDGVFPGYTDNGFKEKFDETVPDKYNEGYADGHVSDNFAFSKYKTKFSDDKRHADITETSPYMKKVDPTHDYRYDQKYQKADYYKNYDGPYQYAQYETGNNNFAAYDGEDDYGYREYKRGEEEKRGDGLGVANKYSETHKRDD</sequence>
<dbReference type="GO" id="GO:0008270">
    <property type="term" value="F:zinc ion binding"/>
    <property type="evidence" value="ECO:0007669"/>
    <property type="project" value="UniProtKB-KW"/>
</dbReference>
<evidence type="ECO:0000313" key="9">
    <source>
        <dbReference type="EMBL" id="ELQ74911.1"/>
    </source>
</evidence>
<dbReference type="Pfam" id="PF00320">
    <property type="entry name" value="GATA"/>
    <property type="match status" value="2"/>
</dbReference>
<dbReference type="STRING" id="72359.L7JV39"/>
<dbReference type="InParanoid" id="L7JV39"/>
<keyword evidence="10" id="KW-1185">Reference proteome</keyword>
<keyword evidence="5" id="KW-0539">Nucleus</keyword>
<dbReference type="PANTHER" id="PTHR10071">
    <property type="entry name" value="TRANSCRIPTION FACTOR GATA FAMILY MEMBER"/>
    <property type="match status" value="1"/>
</dbReference>
<dbReference type="OrthoDB" id="515401at2759"/>
<organism evidence="9 10">
    <name type="scientific">Trachipleistophora hominis</name>
    <name type="common">Microsporidian parasite</name>
    <dbReference type="NCBI Taxonomy" id="72359"/>
    <lineage>
        <taxon>Eukaryota</taxon>
        <taxon>Fungi</taxon>
        <taxon>Fungi incertae sedis</taxon>
        <taxon>Microsporidia</taxon>
        <taxon>Pleistophoridae</taxon>
        <taxon>Trachipleistophora</taxon>
    </lineage>
</organism>
<evidence type="ECO:0000259" key="8">
    <source>
        <dbReference type="PROSITE" id="PS50114"/>
    </source>
</evidence>
<keyword evidence="2" id="KW-0479">Metal-binding</keyword>
<keyword evidence="4" id="KW-0862">Zinc</keyword>
<dbReference type="Gene3D" id="3.30.50.10">
    <property type="entry name" value="Erythroid Transcription Factor GATA-1, subunit A"/>
    <property type="match status" value="2"/>
</dbReference>
<dbReference type="GO" id="GO:0000978">
    <property type="term" value="F:RNA polymerase II cis-regulatory region sequence-specific DNA binding"/>
    <property type="evidence" value="ECO:0007669"/>
    <property type="project" value="TreeGrafter"/>
</dbReference>
<evidence type="ECO:0000256" key="1">
    <source>
        <dbReference type="ARBA" id="ARBA00004123"/>
    </source>
</evidence>
<dbReference type="InterPro" id="IPR039355">
    <property type="entry name" value="Transcription_factor_GATA"/>
</dbReference>
<keyword evidence="3 6" id="KW-0863">Zinc-finger</keyword>
<dbReference type="GO" id="GO:0000981">
    <property type="term" value="F:DNA-binding transcription factor activity, RNA polymerase II-specific"/>
    <property type="evidence" value="ECO:0007669"/>
    <property type="project" value="TreeGrafter"/>
</dbReference>
<dbReference type="SMART" id="SM00401">
    <property type="entry name" value="ZnF_GATA"/>
    <property type="match status" value="2"/>
</dbReference>
<dbReference type="PROSITE" id="PS50114">
    <property type="entry name" value="GATA_ZN_FINGER_2"/>
    <property type="match status" value="2"/>
</dbReference>
<dbReference type="InterPro" id="IPR000679">
    <property type="entry name" value="Znf_GATA"/>
</dbReference>
<dbReference type="HOGENOM" id="CLU_590770_0_0_1"/>
<dbReference type="GO" id="GO:0005634">
    <property type="term" value="C:nucleus"/>
    <property type="evidence" value="ECO:0007669"/>
    <property type="project" value="UniProtKB-SubCell"/>
</dbReference>
<feature type="region of interest" description="Disordered" evidence="7">
    <location>
        <begin position="439"/>
        <end position="463"/>
    </location>
</feature>
<dbReference type="OMA" id="FWRRGIN"/>
<comment type="subcellular location">
    <subcellularLocation>
        <location evidence="1">Nucleus</location>
    </subcellularLocation>
</comment>
<reference evidence="9 10" key="1">
    <citation type="journal article" date="2012" name="PLoS Pathog.">
        <title>The genome of the obligate intracellular parasite Trachipleistophora hominis: new insights into microsporidian genome dynamics and reductive evolution.</title>
        <authorList>
            <person name="Heinz E."/>
            <person name="Williams T.A."/>
            <person name="Nakjang S."/>
            <person name="Noel C.J."/>
            <person name="Swan D.C."/>
            <person name="Goldberg A.V."/>
            <person name="Harris S.R."/>
            <person name="Weinmaier T."/>
            <person name="Markert S."/>
            <person name="Becher D."/>
            <person name="Bernhardt J."/>
            <person name="Dagan T."/>
            <person name="Hacker C."/>
            <person name="Lucocq J.M."/>
            <person name="Schweder T."/>
            <person name="Rattei T."/>
            <person name="Hall N."/>
            <person name="Hirt R.P."/>
            <person name="Embley T.M."/>
        </authorList>
    </citation>
    <scope>NUCLEOTIDE SEQUENCE [LARGE SCALE GENOMIC DNA]</scope>
</reference>
<dbReference type="PRINTS" id="PR00619">
    <property type="entry name" value="GATAZNFINGER"/>
</dbReference>
<evidence type="ECO:0000256" key="4">
    <source>
        <dbReference type="ARBA" id="ARBA00022833"/>
    </source>
</evidence>
<dbReference type="VEuPathDB" id="MicrosporidiaDB:THOM_2157"/>
<dbReference type="EMBL" id="JH994008">
    <property type="protein sequence ID" value="ELQ74911.1"/>
    <property type="molecule type" value="Genomic_DNA"/>
</dbReference>
<evidence type="ECO:0000256" key="2">
    <source>
        <dbReference type="ARBA" id="ARBA00022723"/>
    </source>
</evidence>
<dbReference type="AlphaFoldDB" id="L7JV39"/>
<evidence type="ECO:0000256" key="6">
    <source>
        <dbReference type="PROSITE-ProRule" id="PRU00094"/>
    </source>
</evidence>
<dbReference type="Proteomes" id="UP000011185">
    <property type="component" value="Unassembled WGS sequence"/>
</dbReference>
<dbReference type="InterPro" id="IPR013088">
    <property type="entry name" value="Znf_NHR/GATA"/>
</dbReference>
<accession>L7JV39</accession>
<dbReference type="PROSITE" id="PS00344">
    <property type="entry name" value="GATA_ZN_FINGER_1"/>
    <property type="match status" value="2"/>
</dbReference>
<feature type="domain" description="GATA-type" evidence="8">
    <location>
        <begin position="190"/>
        <end position="220"/>
    </location>
</feature>
<feature type="region of interest" description="Disordered" evidence="7">
    <location>
        <begin position="1"/>
        <end position="39"/>
    </location>
</feature>
<dbReference type="GO" id="GO:0000122">
    <property type="term" value="P:negative regulation of transcription by RNA polymerase II"/>
    <property type="evidence" value="ECO:0007669"/>
    <property type="project" value="TreeGrafter"/>
</dbReference>
<evidence type="ECO:0000256" key="3">
    <source>
        <dbReference type="ARBA" id="ARBA00022771"/>
    </source>
</evidence>
<evidence type="ECO:0000256" key="7">
    <source>
        <dbReference type="SAM" id="MobiDB-lite"/>
    </source>
</evidence>
<name>L7JV39_TRAHO</name>
<feature type="domain" description="GATA-type" evidence="8">
    <location>
        <begin position="127"/>
        <end position="185"/>
    </location>
</feature>
<gene>
    <name evidence="9" type="ORF">THOM_2157</name>
</gene>
<dbReference type="CDD" id="cd00202">
    <property type="entry name" value="ZnF_GATA"/>
    <property type="match status" value="2"/>
</dbReference>
<proteinExistence type="predicted"/>
<dbReference type="PANTHER" id="PTHR10071:SF281">
    <property type="entry name" value="BOX A-BINDING FACTOR-RELATED"/>
    <property type="match status" value="1"/>
</dbReference>
<evidence type="ECO:0000313" key="10">
    <source>
        <dbReference type="Proteomes" id="UP000011185"/>
    </source>
</evidence>
<feature type="compositionally biased region" description="Basic and acidic residues" evidence="7">
    <location>
        <begin position="8"/>
        <end position="39"/>
    </location>
</feature>
<protein>
    <submittedName>
        <fullName evidence="9">GATA-4/5/6 transcription factor</fullName>
    </submittedName>
</protein>
<dbReference type="SUPFAM" id="SSF57716">
    <property type="entry name" value="Glucocorticoid receptor-like (DNA-binding domain)"/>
    <property type="match status" value="2"/>
</dbReference>